<dbReference type="Pfam" id="PF14246">
    <property type="entry name" value="TetR_C_7"/>
    <property type="match status" value="1"/>
</dbReference>
<reference evidence="4 5" key="1">
    <citation type="submission" date="2020-06" db="EMBL/GenBank/DDBJ databases">
        <title>Oricola thermophila sp. nov. isolated from a tidal sediments.</title>
        <authorList>
            <person name="Kwon K.K."/>
            <person name="Yang S.-H."/>
            <person name="Park M.-J."/>
        </authorList>
    </citation>
    <scope>NUCLEOTIDE SEQUENCE [LARGE SCALE GENOMIC DNA]</scope>
    <source>
        <strain evidence="4 5">MEBiC13590</strain>
    </source>
</reference>
<gene>
    <name evidence="4" type="ORF">HTY61_15320</name>
</gene>
<keyword evidence="1 2" id="KW-0238">DNA-binding</keyword>
<proteinExistence type="predicted"/>
<dbReference type="Gene3D" id="1.10.357.10">
    <property type="entry name" value="Tetracycline Repressor, domain 2"/>
    <property type="match status" value="1"/>
</dbReference>
<dbReference type="RefSeq" id="WP_175277618.1">
    <property type="nucleotide sequence ID" value="NZ_CP054836.1"/>
</dbReference>
<dbReference type="GO" id="GO:0003700">
    <property type="term" value="F:DNA-binding transcription factor activity"/>
    <property type="evidence" value="ECO:0007669"/>
    <property type="project" value="TreeGrafter"/>
</dbReference>
<feature type="domain" description="HTH tetR-type" evidence="3">
    <location>
        <begin position="7"/>
        <end position="67"/>
    </location>
</feature>
<dbReference type="EMBL" id="CP054836">
    <property type="protein sequence ID" value="QKV19727.1"/>
    <property type="molecule type" value="Genomic_DNA"/>
</dbReference>
<dbReference type="SUPFAM" id="SSF46689">
    <property type="entry name" value="Homeodomain-like"/>
    <property type="match status" value="1"/>
</dbReference>
<dbReference type="InterPro" id="IPR039536">
    <property type="entry name" value="TetR_C_Proteobacteria"/>
</dbReference>
<dbReference type="Pfam" id="PF00440">
    <property type="entry name" value="TetR_N"/>
    <property type="match status" value="1"/>
</dbReference>
<evidence type="ECO:0000256" key="2">
    <source>
        <dbReference type="PROSITE-ProRule" id="PRU00335"/>
    </source>
</evidence>
<evidence type="ECO:0000313" key="4">
    <source>
        <dbReference type="EMBL" id="QKV19727.1"/>
    </source>
</evidence>
<dbReference type="PANTHER" id="PTHR30055:SF146">
    <property type="entry name" value="HTH-TYPE TRANSCRIPTIONAL DUAL REGULATOR CECR"/>
    <property type="match status" value="1"/>
</dbReference>
<evidence type="ECO:0000313" key="5">
    <source>
        <dbReference type="Proteomes" id="UP000509367"/>
    </source>
</evidence>
<evidence type="ECO:0000259" key="3">
    <source>
        <dbReference type="PROSITE" id="PS50977"/>
    </source>
</evidence>
<dbReference type="GO" id="GO:0000976">
    <property type="term" value="F:transcription cis-regulatory region binding"/>
    <property type="evidence" value="ECO:0007669"/>
    <property type="project" value="TreeGrafter"/>
</dbReference>
<name>A0A6N1VL97_9HYPH</name>
<dbReference type="InterPro" id="IPR009057">
    <property type="entry name" value="Homeodomain-like_sf"/>
</dbReference>
<protein>
    <submittedName>
        <fullName evidence="4">TetR/AcrR family transcriptional regulator</fullName>
    </submittedName>
</protein>
<dbReference type="InterPro" id="IPR050109">
    <property type="entry name" value="HTH-type_TetR-like_transc_reg"/>
</dbReference>
<keyword evidence="5" id="KW-1185">Reference proteome</keyword>
<dbReference type="KEGG" id="orm:HTY61_15320"/>
<evidence type="ECO:0000256" key="1">
    <source>
        <dbReference type="ARBA" id="ARBA00023125"/>
    </source>
</evidence>
<dbReference type="Proteomes" id="UP000509367">
    <property type="component" value="Chromosome"/>
</dbReference>
<organism evidence="4 5">
    <name type="scientific">Oricola thermophila</name>
    <dbReference type="NCBI Taxonomy" id="2742145"/>
    <lineage>
        <taxon>Bacteria</taxon>
        <taxon>Pseudomonadati</taxon>
        <taxon>Pseudomonadota</taxon>
        <taxon>Alphaproteobacteria</taxon>
        <taxon>Hyphomicrobiales</taxon>
        <taxon>Ahrensiaceae</taxon>
        <taxon>Oricola</taxon>
    </lineage>
</organism>
<dbReference type="PANTHER" id="PTHR30055">
    <property type="entry name" value="HTH-TYPE TRANSCRIPTIONAL REGULATOR RUTR"/>
    <property type="match status" value="1"/>
</dbReference>
<dbReference type="InterPro" id="IPR001647">
    <property type="entry name" value="HTH_TetR"/>
</dbReference>
<dbReference type="PROSITE" id="PS50977">
    <property type="entry name" value="HTH_TETR_2"/>
    <property type="match status" value="1"/>
</dbReference>
<accession>A0A6N1VL97</accession>
<dbReference type="Gene3D" id="1.10.10.60">
    <property type="entry name" value="Homeodomain-like"/>
    <property type="match status" value="1"/>
</dbReference>
<dbReference type="PRINTS" id="PR00455">
    <property type="entry name" value="HTHTETR"/>
</dbReference>
<feature type="DNA-binding region" description="H-T-H motif" evidence="2">
    <location>
        <begin position="30"/>
        <end position="49"/>
    </location>
</feature>
<dbReference type="AlphaFoldDB" id="A0A6N1VL97"/>
<sequence length="202" mass="21479">MSGKYAASRRAAIKEAAFEVLAEKGYKAASVLEIAKRAGSSNETLYKWFGNKQGLFRTLVEDNAGQARALLESTLAEGGDALEALARLGPILLTIVTGEKAVALNRAAAGDVFETATLGPTIAQNGRDSILPLLTAIFEKADRDGSLAVADPEDAAETFINLLIGDLQIRRVIGVVEMPTSAEMAARTDRALSKILRIYRTG</sequence>